<dbReference type="InterPro" id="IPR036890">
    <property type="entry name" value="HATPase_C_sf"/>
</dbReference>
<keyword evidence="4" id="KW-0808">Transferase</keyword>
<evidence type="ECO:0000256" key="5">
    <source>
        <dbReference type="ARBA" id="ARBA00023012"/>
    </source>
</evidence>
<dbReference type="EMBL" id="JAMPKX010000001">
    <property type="protein sequence ID" value="MEP0945706.1"/>
    <property type="molecule type" value="Genomic_DNA"/>
</dbReference>
<sequence length="249" mass="26288">MNLCVNARDAMPDGGTLTIAAEPVAIDAATVTIHPDAQVGQYLRLTVADTGTGIDPAVRDRIFDPFFTTKGQDQGTGLGLATVMGIVRSSGGFVRVESAVGQGTQMQVYLPALSTTQGDSPQAAGPETPSSGQGEMILLVDDDDSVQQAVRSLLENYNYSPLIASDGLGAIDLCAQHQPTLVVLDIMMPGMDGFTLIQRLKHRQPDLLIIATSGLATYQAAAIAAGAKTFLPKPYDFRDLLKTIADLLR</sequence>
<dbReference type="Pfam" id="PF02518">
    <property type="entry name" value="HATPase_c"/>
    <property type="match status" value="1"/>
</dbReference>
<evidence type="ECO:0000256" key="3">
    <source>
        <dbReference type="ARBA" id="ARBA00022553"/>
    </source>
</evidence>
<dbReference type="Pfam" id="PF00072">
    <property type="entry name" value="Response_reg"/>
    <property type="match status" value="1"/>
</dbReference>
<comment type="caution">
    <text evidence="9">The sequence shown here is derived from an EMBL/GenBank/DDBJ whole genome shotgun (WGS) entry which is preliminary data.</text>
</comment>
<evidence type="ECO:0000313" key="9">
    <source>
        <dbReference type="EMBL" id="MEP0945706.1"/>
    </source>
</evidence>
<evidence type="ECO:0000256" key="2">
    <source>
        <dbReference type="ARBA" id="ARBA00012438"/>
    </source>
</evidence>
<keyword evidence="4" id="KW-0418">Kinase</keyword>
<dbReference type="SMART" id="SM00448">
    <property type="entry name" value="REC"/>
    <property type="match status" value="1"/>
</dbReference>
<dbReference type="SUPFAM" id="SSF52172">
    <property type="entry name" value="CheY-like"/>
    <property type="match status" value="1"/>
</dbReference>
<dbReference type="InterPro" id="IPR005467">
    <property type="entry name" value="His_kinase_dom"/>
</dbReference>
<dbReference type="Proteomes" id="UP001482513">
    <property type="component" value="Unassembled WGS sequence"/>
</dbReference>
<dbReference type="InterPro" id="IPR011006">
    <property type="entry name" value="CheY-like_superfamily"/>
</dbReference>
<keyword evidence="10" id="KW-1185">Reference proteome</keyword>
<evidence type="ECO:0000259" key="8">
    <source>
        <dbReference type="PROSITE" id="PS50110"/>
    </source>
</evidence>
<dbReference type="CDD" id="cd00156">
    <property type="entry name" value="REC"/>
    <property type="match status" value="1"/>
</dbReference>
<evidence type="ECO:0000313" key="10">
    <source>
        <dbReference type="Proteomes" id="UP001482513"/>
    </source>
</evidence>
<dbReference type="SMART" id="SM00387">
    <property type="entry name" value="HATPase_c"/>
    <property type="match status" value="1"/>
</dbReference>
<dbReference type="PROSITE" id="PS50110">
    <property type="entry name" value="RESPONSE_REGULATORY"/>
    <property type="match status" value="1"/>
</dbReference>
<dbReference type="PROSITE" id="PS50109">
    <property type="entry name" value="HIS_KIN"/>
    <property type="match status" value="1"/>
</dbReference>
<comment type="catalytic activity">
    <reaction evidence="1">
        <text>ATP + protein L-histidine = ADP + protein N-phospho-L-histidine.</text>
        <dbReference type="EC" id="2.7.13.3"/>
    </reaction>
</comment>
<dbReference type="InterPro" id="IPR001789">
    <property type="entry name" value="Sig_transdc_resp-reg_receiver"/>
</dbReference>
<keyword evidence="5" id="KW-0902">Two-component regulatory system</keyword>
<dbReference type="PANTHER" id="PTHR43547">
    <property type="entry name" value="TWO-COMPONENT HISTIDINE KINASE"/>
    <property type="match status" value="1"/>
</dbReference>
<feature type="modified residue" description="4-aspartylphosphate" evidence="6">
    <location>
        <position position="185"/>
    </location>
</feature>
<dbReference type="RefSeq" id="WP_190698877.1">
    <property type="nucleotide sequence ID" value="NZ_JAMPKX010000001.1"/>
</dbReference>
<evidence type="ECO:0000259" key="7">
    <source>
        <dbReference type="PROSITE" id="PS50109"/>
    </source>
</evidence>
<dbReference type="SUPFAM" id="SSF55874">
    <property type="entry name" value="ATPase domain of HSP90 chaperone/DNA topoisomerase II/histidine kinase"/>
    <property type="match status" value="1"/>
</dbReference>
<evidence type="ECO:0000256" key="6">
    <source>
        <dbReference type="PROSITE-ProRule" id="PRU00169"/>
    </source>
</evidence>
<dbReference type="InterPro" id="IPR004358">
    <property type="entry name" value="Sig_transdc_His_kin-like_C"/>
</dbReference>
<dbReference type="PRINTS" id="PR00344">
    <property type="entry name" value="BCTRLSENSOR"/>
</dbReference>
<gene>
    <name evidence="9" type="ORF">NC992_02370</name>
</gene>
<keyword evidence="3 6" id="KW-0597">Phosphoprotein</keyword>
<dbReference type="Gene3D" id="3.40.50.2300">
    <property type="match status" value="1"/>
</dbReference>
<organism evidence="9 10">
    <name type="scientific">Leptolyngbya subtilissima DQ-A4</name>
    <dbReference type="NCBI Taxonomy" id="2933933"/>
    <lineage>
        <taxon>Bacteria</taxon>
        <taxon>Bacillati</taxon>
        <taxon>Cyanobacteriota</taxon>
        <taxon>Cyanophyceae</taxon>
        <taxon>Leptolyngbyales</taxon>
        <taxon>Leptolyngbyaceae</taxon>
        <taxon>Leptolyngbya group</taxon>
        <taxon>Leptolyngbya</taxon>
    </lineage>
</organism>
<accession>A0ABV0JZN0</accession>
<evidence type="ECO:0000256" key="1">
    <source>
        <dbReference type="ARBA" id="ARBA00000085"/>
    </source>
</evidence>
<proteinExistence type="predicted"/>
<dbReference type="InterPro" id="IPR003594">
    <property type="entry name" value="HATPase_dom"/>
</dbReference>
<dbReference type="Gene3D" id="3.30.565.10">
    <property type="entry name" value="Histidine kinase-like ATPase, C-terminal domain"/>
    <property type="match status" value="1"/>
</dbReference>
<reference evidence="9 10" key="1">
    <citation type="submission" date="2022-04" db="EMBL/GenBank/DDBJ databases">
        <title>Positive selection, recombination, and allopatry shape intraspecific diversity of widespread and dominant cyanobacteria.</title>
        <authorList>
            <person name="Wei J."/>
            <person name="Shu W."/>
            <person name="Hu C."/>
        </authorList>
    </citation>
    <scope>NUCLEOTIDE SEQUENCE [LARGE SCALE GENOMIC DNA]</scope>
    <source>
        <strain evidence="9 10">DQ-A4</strain>
    </source>
</reference>
<dbReference type="PANTHER" id="PTHR43547:SF2">
    <property type="entry name" value="HYBRID SIGNAL TRANSDUCTION HISTIDINE KINASE C"/>
    <property type="match status" value="1"/>
</dbReference>
<name>A0ABV0JZN0_9CYAN</name>
<feature type="domain" description="Histidine kinase" evidence="7">
    <location>
        <begin position="1"/>
        <end position="114"/>
    </location>
</feature>
<evidence type="ECO:0000256" key="4">
    <source>
        <dbReference type="ARBA" id="ARBA00022777"/>
    </source>
</evidence>
<dbReference type="EC" id="2.7.13.3" evidence="2"/>
<feature type="domain" description="Response regulatory" evidence="8">
    <location>
        <begin position="136"/>
        <end position="248"/>
    </location>
</feature>
<protein>
    <recommendedName>
        <fullName evidence="2">histidine kinase</fullName>
        <ecNumber evidence="2">2.7.13.3</ecNumber>
    </recommendedName>
</protein>